<sequence length="120" mass="14187">MTLPFHSGLLKIFLIQMISMLLFKLAEIIILKSLAHSHYFNCFDIALKYIYTGDLGLKEHFGEVISGLLVISDELNLEEFFEPVQCYVIRNHTIWIQENLDLFILSLYIHIYIDMRTLRY</sequence>
<dbReference type="Proteomes" id="UP000615446">
    <property type="component" value="Unassembled WGS sequence"/>
</dbReference>
<evidence type="ECO:0008006" key="3">
    <source>
        <dbReference type="Google" id="ProtNLM"/>
    </source>
</evidence>
<evidence type="ECO:0000313" key="2">
    <source>
        <dbReference type="Proteomes" id="UP000615446"/>
    </source>
</evidence>
<comment type="caution">
    <text evidence="1">The sequence shown here is derived from an EMBL/GenBank/DDBJ whole genome shotgun (WGS) entry which is preliminary data.</text>
</comment>
<accession>A0A8H3LA11</accession>
<dbReference type="EMBL" id="BLAL01000058">
    <property type="protein sequence ID" value="GES81767.1"/>
    <property type="molecule type" value="Genomic_DNA"/>
</dbReference>
<reference evidence="1" key="1">
    <citation type="submission" date="2019-10" db="EMBL/GenBank/DDBJ databases">
        <title>Conservation and host-specific expression of non-tandemly repeated heterogenous ribosome RNA gene in arbuscular mycorrhizal fungi.</title>
        <authorList>
            <person name="Maeda T."/>
            <person name="Kobayashi Y."/>
            <person name="Nakagawa T."/>
            <person name="Ezawa T."/>
            <person name="Yamaguchi K."/>
            <person name="Bino T."/>
            <person name="Nishimoto Y."/>
            <person name="Shigenobu S."/>
            <person name="Kawaguchi M."/>
        </authorList>
    </citation>
    <scope>NUCLEOTIDE SEQUENCE</scope>
    <source>
        <strain evidence="1">HR1</strain>
    </source>
</reference>
<protein>
    <recommendedName>
        <fullName evidence="3">BTB domain-containing protein</fullName>
    </recommendedName>
</protein>
<dbReference type="OrthoDB" id="2359033at2759"/>
<proteinExistence type="predicted"/>
<name>A0A8H3LA11_9GLOM</name>
<gene>
    <name evidence="1" type="ORF">RCL2_000900800</name>
</gene>
<dbReference type="AlphaFoldDB" id="A0A8H3LA11"/>
<evidence type="ECO:0000313" key="1">
    <source>
        <dbReference type="EMBL" id="GES81767.1"/>
    </source>
</evidence>
<organism evidence="1 2">
    <name type="scientific">Rhizophagus clarus</name>
    <dbReference type="NCBI Taxonomy" id="94130"/>
    <lineage>
        <taxon>Eukaryota</taxon>
        <taxon>Fungi</taxon>
        <taxon>Fungi incertae sedis</taxon>
        <taxon>Mucoromycota</taxon>
        <taxon>Glomeromycotina</taxon>
        <taxon>Glomeromycetes</taxon>
        <taxon>Glomerales</taxon>
        <taxon>Glomeraceae</taxon>
        <taxon>Rhizophagus</taxon>
    </lineage>
</organism>